<gene>
    <name evidence="5" type="ORF">SAMN05421856_102538</name>
</gene>
<keyword evidence="1" id="KW-0805">Transcription regulation</keyword>
<dbReference type="OrthoDB" id="667966at2"/>
<evidence type="ECO:0000313" key="5">
    <source>
        <dbReference type="EMBL" id="SEM34878.1"/>
    </source>
</evidence>
<dbReference type="Gene3D" id="1.10.10.10">
    <property type="entry name" value="Winged helix-like DNA-binding domain superfamily/Winged helix DNA-binding domain"/>
    <property type="match status" value="1"/>
</dbReference>
<protein>
    <submittedName>
        <fullName evidence="5">cAMP-binding domain of CRP or a regulatory subunit of cAMP-dependent protein kinases</fullName>
    </submittedName>
</protein>
<dbReference type="PROSITE" id="PS50042">
    <property type="entry name" value="CNMP_BINDING_3"/>
    <property type="match status" value="1"/>
</dbReference>
<evidence type="ECO:0000256" key="3">
    <source>
        <dbReference type="ARBA" id="ARBA00023163"/>
    </source>
</evidence>
<dbReference type="Gene3D" id="2.60.120.10">
    <property type="entry name" value="Jelly Rolls"/>
    <property type="match status" value="1"/>
</dbReference>
<dbReference type="InterPro" id="IPR036388">
    <property type="entry name" value="WH-like_DNA-bd_sf"/>
</dbReference>
<dbReference type="SUPFAM" id="SSF51206">
    <property type="entry name" value="cAMP-binding domain-like"/>
    <property type="match status" value="1"/>
</dbReference>
<dbReference type="SMART" id="SM00100">
    <property type="entry name" value="cNMP"/>
    <property type="match status" value="1"/>
</dbReference>
<dbReference type="STRING" id="295069.SAMN05421856_102538"/>
<dbReference type="GO" id="GO:0005829">
    <property type="term" value="C:cytosol"/>
    <property type="evidence" value="ECO:0007669"/>
    <property type="project" value="TreeGrafter"/>
</dbReference>
<dbReference type="GO" id="GO:0016301">
    <property type="term" value="F:kinase activity"/>
    <property type="evidence" value="ECO:0007669"/>
    <property type="project" value="UniProtKB-KW"/>
</dbReference>
<keyword evidence="6" id="KW-1185">Reference proteome</keyword>
<dbReference type="CDD" id="cd00092">
    <property type="entry name" value="HTH_CRP"/>
    <property type="match status" value="1"/>
</dbReference>
<dbReference type="CDD" id="cd00038">
    <property type="entry name" value="CAP_ED"/>
    <property type="match status" value="1"/>
</dbReference>
<keyword evidence="5" id="KW-0808">Transferase</keyword>
<dbReference type="InterPro" id="IPR050397">
    <property type="entry name" value="Env_Response_Regulators"/>
</dbReference>
<dbReference type="SUPFAM" id="SSF46785">
    <property type="entry name" value="Winged helix' DNA-binding domain"/>
    <property type="match status" value="1"/>
</dbReference>
<sequence length="197" mass="22977">MIISEDLLLAYGGFYETYETNDTIFYEGTMPKFYFQIITGIVELNNYHEDGKEFTQNILSDGQSFGESFLFDDKYYPTNATAKTTCKILKLPKGDFFNLMDHNPEVSLKMFQCLADILHNKYIMLFNISSSDPIFKIKTVMDCLKGNNDDHKYSYQVPLTRQQLANLTGLRVETVIRTIKKMQDNNLVKIENRKIYY</sequence>
<dbReference type="Pfam" id="PF13545">
    <property type="entry name" value="HTH_Crp_2"/>
    <property type="match status" value="1"/>
</dbReference>
<dbReference type="InterPro" id="IPR018490">
    <property type="entry name" value="cNMP-bd_dom_sf"/>
</dbReference>
<evidence type="ECO:0000256" key="2">
    <source>
        <dbReference type="ARBA" id="ARBA00023125"/>
    </source>
</evidence>
<dbReference type="PANTHER" id="PTHR24567:SF28">
    <property type="entry name" value="LISTERIOLYSIN REGULATORY PROTEIN"/>
    <property type="match status" value="1"/>
</dbReference>
<dbReference type="PRINTS" id="PR00034">
    <property type="entry name" value="HTHCRP"/>
</dbReference>
<dbReference type="GO" id="GO:0003700">
    <property type="term" value="F:DNA-binding transcription factor activity"/>
    <property type="evidence" value="ECO:0007669"/>
    <property type="project" value="TreeGrafter"/>
</dbReference>
<accession>A0A1H7XNU5</accession>
<keyword evidence="2" id="KW-0238">DNA-binding</keyword>
<dbReference type="InterPro" id="IPR036390">
    <property type="entry name" value="WH_DNA-bd_sf"/>
</dbReference>
<keyword evidence="3" id="KW-0804">Transcription</keyword>
<proteinExistence type="predicted"/>
<dbReference type="RefSeq" id="WP_089999172.1">
    <property type="nucleotide sequence ID" value="NZ_FOBV01000002.1"/>
</dbReference>
<dbReference type="InterPro" id="IPR014710">
    <property type="entry name" value="RmlC-like_jellyroll"/>
</dbReference>
<evidence type="ECO:0000256" key="1">
    <source>
        <dbReference type="ARBA" id="ARBA00023015"/>
    </source>
</evidence>
<dbReference type="InterPro" id="IPR000595">
    <property type="entry name" value="cNMP-bd_dom"/>
</dbReference>
<evidence type="ECO:0000313" key="6">
    <source>
        <dbReference type="Proteomes" id="UP000199450"/>
    </source>
</evidence>
<feature type="domain" description="Cyclic nucleotide-binding" evidence="4">
    <location>
        <begin position="18"/>
        <end position="117"/>
    </location>
</feature>
<dbReference type="Pfam" id="PF00027">
    <property type="entry name" value="cNMP_binding"/>
    <property type="match status" value="1"/>
</dbReference>
<dbReference type="InterPro" id="IPR012318">
    <property type="entry name" value="HTH_CRP"/>
</dbReference>
<dbReference type="EMBL" id="FOBV01000002">
    <property type="protein sequence ID" value="SEM34878.1"/>
    <property type="molecule type" value="Genomic_DNA"/>
</dbReference>
<dbReference type="AlphaFoldDB" id="A0A1H7XNU5"/>
<keyword evidence="5" id="KW-0418">Kinase</keyword>
<dbReference type="Proteomes" id="UP000199450">
    <property type="component" value="Unassembled WGS sequence"/>
</dbReference>
<name>A0A1H7XNU5_9FLAO</name>
<dbReference type="PANTHER" id="PTHR24567">
    <property type="entry name" value="CRP FAMILY TRANSCRIPTIONAL REGULATORY PROTEIN"/>
    <property type="match status" value="1"/>
</dbReference>
<reference evidence="6" key="1">
    <citation type="submission" date="2016-10" db="EMBL/GenBank/DDBJ databases">
        <authorList>
            <person name="Varghese N."/>
            <person name="Submissions S."/>
        </authorList>
    </citation>
    <scope>NUCLEOTIDE SEQUENCE [LARGE SCALE GENOMIC DNA]</scope>
    <source>
        <strain evidence="6">DSM 17453</strain>
    </source>
</reference>
<organism evidence="5 6">
    <name type="scientific">Chryseobacterium taichungense</name>
    <dbReference type="NCBI Taxonomy" id="295069"/>
    <lineage>
        <taxon>Bacteria</taxon>
        <taxon>Pseudomonadati</taxon>
        <taxon>Bacteroidota</taxon>
        <taxon>Flavobacteriia</taxon>
        <taxon>Flavobacteriales</taxon>
        <taxon>Weeksellaceae</taxon>
        <taxon>Chryseobacterium group</taxon>
        <taxon>Chryseobacterium</taxon>
    </lineage>
</organism>
<dbReference type="GO" id="GO:0003677">
    <property type="term" value="F:DNA binding"/>
    <property type="evidence" value="ECO:0007669"/>
    <property type="project" value="UniProtKB-KW"/>
</dbReference>
<evidence type="ECO:0000259" key="4">
    <source>
        <dbReference type="PROSITE" id="PS50042"/>
    </source>
</evidence>
<dbReference type="SMART" id="SM00419">
    <property type="entry name" value="HTH_CRP"/>
    <property type="match status" value="1"/>
</dbReference>